<dbReference type="Proteomes" id="UP000623269">
    <property type="component" value="Unassembled WGS sequence"/>
</dbReference>
<protein>
    <submittedName>
        <fullName evidence="10">ABC transporter permease</fullName>
    </submittedName>
</protein>
<gene>
    <name evidence="10" type="ORF">I5677_12405</name>
</gene>
<keyword evidence="3 7" id="KW-0812">Transmembrane</keyword>
<organism evidence="10 11">
    <name type="scientific">Mobilitalea sibirica</name>
    <dbReference type="NCBI Taxonomy" id="1462919"/>
    <lineage>
        <taxon>Bacteria</taxon>
        <taxon>Bacillati</taxon>
        <taxon>Bacillota</taxon>
        <taxon>Clostridia</taxon>
        <taxon>Lachnospirales</taxon>
        <taxon>Lachnospiraceae</taxon>
        <taxon>Mobilitalea</taxon>
    </lineage>
</organism>
<evidence type="ECO:0000256" key="5">
    <source>
        <dbReference type="ARBA" id="ARBA00023136"/>
    </source>
</evidence>
<feature type="transmembrane region" description="Helical" evidence="7">
    <location>
        <begin position="406"/>
        <end position="428"/>
    </location>
</feature>
<dbReference type="InterPro" id="IPR003838">
    <property type="entry name" value="ABC3_permease_C"/>
</dbReference>
<evidence type="ECO:0000313" key="10">
    <source>
        <dbReference type="EMBL" id="MBH1941695.1"/>
    </source>
</evidence>
<proteinExistence type="inferred from homology"/>
<evidence type="ECO:0000256" key="4">
    <source>
        <dbReference type="ARBA" id="ARBA00022989"/>
    </source>
</evidence>
<evidence type="ECO:0000256" key="1">
    <source>
        <dbReference type="ARBA" id="ARBA00004651"/>
    </source>
</evidence>
<dbReference type="PANTHER" id="PTHR30572">
    <property type="entry name" value="MEMBRANE COMPONENT OF TRANSPORTER-RELATED"/>
    <property type="match status" value="1"/>
</dbReference>
<comment type="caution">
    <text evidence="10">The sequence shown here is derived from an EMBL/GenBank/DDBJ whole genome shotgun (WGS) entry which is preliminary data.</text>
</comment>
<dbReference type="GO" id="GO:0005886">
    <property type="term" value="C:plasma membrane"/>
    <property type="evidence" value="ECO:0007669"/>
    <property type="project" value="UniProtKB-SubCell"/>
</dbReference>
<feature type="domain" description="MacB-like periplasmic core" evidence="9">
    <location>
        <begin position="21"/>
        <end position="158"/>
    </location>
</feature>
<name>A0A8J7KWS2_9FIRM</name>
<keyword evidence="2" id="KW-1003">Cell membrane</keyword>
<feature type="transmembrane region" description="Helical" evidence="7">
    <location>
        <begin position="302"/>
        <end position="328"/>
    </location>
</feature>
<dbReference type="AlphaFoldDB" id="A0A8J7KWS2"/>
<evidence type="ECO:0000256" key="6">
    <source>
        <dbReference type="ARBA" id="ARBA00038076"/>
    </source>
</evidence>
<dbReference type="InterPro" id="IPR025857">
    <property type="entry name" value="MacB_PCD"/>
</dbReference>
<evidence type="ECO:0000256" key="3">
    <source>
        <dbReference type="ARBA" id="ARBA00022692"/>
    </source>
</evidence>
<reference evidence="10" key="1">
    <citation type="submission" date="2020-12" db="EMBL/GenBank/DDBJ databases">
        <title>M. sibirica DSM 26468T genome.</title>
        <authorList>
            <person name="Thieme N."/>
            <person name="Rettenmaier R."/>
            <person name="Zverlov V."/>
            <person name="Liebl W."/>
        </authorList>
    </citation>
    <scope>NUCLEOTIDE SEQUENCE</scope>
    <source>
        <strain evidence="10">DSM 26468</strain>
    </source>
</reference>
<dbReference type="PANTHER" id="PTHR30572:SF4">
    <property type="entry name" value="ABC TRANSPORTER PERMEASE YTRF"/>
    <property type="match status" value="1"/>
</dbReference>
<feature type="transmembrane region" description="Helical" evidence="7">
    <location>
        <begin position="21"/>
        <end position="42"/>
    </location>
</feature>
<dbReference type="InterPro" id="IPR050250">
    <property type="entry name" value="Macrolide_Exporter_MacB"/>
</dbReference>
<feature type="domain" description="ABC3 transporter permease C-terminal" evidence="8">
    <location>
        <begin position="306"/>
        <end position="437"/>
    </location>
</feature>
<evidence type="ECO:0000259" key="9">
    <source>
        <dbReference type="Pfam" id="PF12704"/>
    </source>
</evidence>
<evidence type="ECO:0000256" key="7">
    <source>
        <dbReference type="SAM" id="Phobius"/>
    </source>
</evidence>
<dbReference type="Pfam" id="PF02687">
    <property type="entry name" value="FtsX"/>
    <property type="match status" value="1"/>
</dbReference>
<keyword evidence="5 7" id="KW-0472">Membrane</keyword>
<accession>A0A8J7KWS2</accession>
<feature type="transmembrane region" description="Helical" evidence="7">
    <location>
        <begin position="349"/>
        <end position="377"/>
    </location>
</feature>
<comment type="subcellular location">
    <subcellularLocation>
        <location evidence="1">Cell membrane</location>
        <topology evidence="1">Multi-pass membrane protein</topology>
    </subcellularLocation>
</comment>
<dbReference type="RefSeq" id="WP_197661938.1">
    <property type="nucleotide sequence ID" value="NZ_JAEAGR010000013.1"/>
</dbReference>
<keyword evidence="4 7" id="KW-1133">Transmembrane helix</keyword>
<keyword evidence="11" id="KW-1185">Reference proteome</keyword>
<evidence type="ECO:0000259" key="8">
    <source>
        <dbReference type="Pfam" id="PF02687"/>
    </source>
</evidence>
<dbReference type="EMBL" id="JAEAGR010000013">
    <property type="protein sequence ID" value="MBH1941695.1"/>
    <property type="molecule type" value="Genomic_DNA"/>
</dbReference>
<dbReference type="Pfam" id="PF12704">
    <property type="entry name" value="MacB_PCD"/>
    <property type="match status" value="1"/>
</dbReference>
<evidence type="ECO:0000256" key="2">
    <source>
        <dbReference type="ARBA" id="ARBA00022475"/>
    </source>
</evidence>
<sequence length="446" mass="50440">MKISDLLKMGLRNLRRRKARTILTILGVVIGSLFIIITISIGEGVKHNFDKQLKEYGGYTTITINTHGDVFDENGNYVESKQQKLDESLVEQLKGMKHVKAVTPVINMSANLYSGKYQSWAHITAMDSDTFEAFEFPALSMGEYPTNEDKSVIIFGSSQLSNFYDPYSRSRVWTPIEIDLKKDKISLKFEGRYQPNPRKKEFSLPLKNIAMMEETMSEFDWNTYMDLDYFKEIYLKYCNTLSLEDRKKAVKEIQEFQEIRVGVDNIDNVQEVQDKITELGYTSTSRMQWIQPLIKSSDSLQFILLFLGIVTMVVSAISIANTMVMAIYERMKEIGIMKVLGCVITDIRMLFLYEAALIGLFGGILGNVFAYIASIVINKYGAPLFSALSPGGMAFNMTEETTYSIIPFYLPFVAMGISIGVALLAGYFPARRATKISAIEAMKTEG</sequence>
<comment type="similarity">
    <text evidence="6">Belongs to the ABC-4 integral membrane protein family.</text>
</comment>
<dbReference type="GO" id="GO:0022857">
    <property type="term" value="F:transmembrane transporter activity"/>
    <property type="evidence" value="ECO:0007669"/>
    <property type="project" value="TreeGrafter"/>
</dbReference>
<evidence type="ECO:0000313" key="11">
    <source>
        <dbReference type="Proteomes" id="UP000623269"/>
    </source>
</evidence>